<gene>
    <name evidence="3" type="ORF">LAZ67_7002042</name>
</gene>
<evidence type="ECO:0000259" key="2">
    <source>
        <dbReference type="PROSITE" id="PS50878"/>
    </source>
</evidence>
<protein>
    <submittedName>
        <fullName evidence="3">K02A2.6-like</fullName>
    </submittedName>
</protein>
<dbReference type="PANTHER" id="PTHR33064">
    <property type="entry name" value="POL PROTEIN"/>
    <property type="match status" value="1"/>
</dbReference>
<dbReference type="InterPro" id="IPR043128">
    <property type="entry name" value="Rev_trsase/Diguanyl_cyclase"/>
</dbReference>
<dbReference type="InterPro" id="IPR051320">
    <property type="entry name" value="Viral_Replic_Matur_Polypro"/>
</dbReference>
<proteinExistence type="predicted"/>
<dbReference type="Proteomes" id="UP001235939">
    <property type="component" value="Chromosome 07"/>
</dbReference>
<dbReference type="SUPFAM" id="SSF56672">
    <property type="entry name" value="DNA/RNA polymerases"/>
    <property type="match status" value="1"/>
</dbReference>
<dbReference type="InterPro" id="IPR000477">
    <property type="entry name" value="RT_dom"/>
</dbReference>
<evidence type="ECO:0000256" key="1">
    <source>
        <dbReference type="SAM" id="MobiDB-lite"/>
    </source>
</evidence>
<evidence type="ECO:0000313" key="4">
    <source>
        <dbReference type="Proteomes" id="UP001235939"/>
    </source>
</evidence>
<feature type="region of interest" description="Disordered" evidence="1">
    <location>
        <begin position="195"/>
        <end position="214"/>
    </location>
</feature>
<evidence type="ECO:0000313" key="3">
    <source>
        <dbReference type="EMBL" id="UYV70163.1"/>
    </source>
</evidence>
<feature type="compositionally biased region" description="Basic and acidic residues" evidence="1">
    <location>
        <begin position="195"/>
        <end position="204"/>
    </location>
</feature>
<reference evidence="3 4" key="1">
    <citation type="submission" date="2022-01" db="EMBL/GenBank/DDBJ databases">
        <title>A chromosomal length assembly of Cordylochernes scorpioides.</title>
        <authorList>
            <person name="Zeh D."/>
            <person name="Zeh J."/>
        </authorList>
    </citation>
    <scope>NUCLEOTIDE SEQUENCE [LARGE SCALE GENOMIC DNA]</scope>
    <source>
        <strain evidence="3">IN4F17</strain>
        <tissue evidence="3">Whole Body</tissue>
    </source>
</reference>
<keyword evidence="4" id="KW-1185">Reference proteome</keyword>
<organism evidence="3 4">
    <name type="scientific">Cordylochernes scorpioides</name>
    <dbReference type="NCBI Taxonomy" id="51811"/>
    <lineage>
        <taxon>Eukaryota</taxon>
        <taxon>Metazoa</taxon>
        <taxon>Ecdysozoa</taxon>
        <taxon>Arthropoda</taxon>
        <taxon>Chelicerata</taxon>
        <taxon>Arachnida</taxon>
        <taxon>Pseudoscorpiones</taxon>
        <taxon>Cheliferoidea</taxon>
        <taxon>Chernetidae</taxon>
        <taxon>Cordylochernes</taxon>
    </lineage>
</organism>
<dbReference type="Pfam" id="PF00078">
    <property type="entry name" value="RVT_1"/>
    <property type="match status" value="1"/>
</dbReference>
<dbReference type="PANTHER" id="PTHR33064:SF29">
    <property type="entry name" value="PEPTIDASE A2 DOMAIN-CONTAINING PROTEIN-RELATED"/>
    <property type="match status" value="1"/>
</dbReference>
<dbReference type="Gene3D" id="3.30.70.270">
    <property type="match status" value="2"/>
</dbReference>
<dbReference type="PROSITE" id="PS50878">
    <property type="entry name" value="RT_POL"/>
    <property type="match status" value="1"/>
</dbReference>
<dbReference type="EMBL" id="CP092869">
    <property type="protein sequence ID" value="UYV70163.1"/>
    <property type="molecule type" value="Genomic_DNA"/>
</dbReference>
<dbReference type="InterPro" id="IPR043502">
    <property type="entry name" value="DNA/RNA_pol_sf"/>
</dbReference>
<accession>A0ABY6KNA5</accession>
<name>A0ABY6KNA5_9ARAC</name>
<feature type="domain" description="Reverse transcriptase" evidence="2">
    <location>
        <begin position="1"/>
        <end position="56"/>
    </location>
</feature>
<sequence>MCLCYLDDIIVFSPTFDEHVRRLELVLRCLSKAGLVLNPDKCLLGTKRLSIFGNLVDGEGVHPDPGKVDAMSKFPTPKSLTDVRSFIGMCSYYRRFIKNFAQKAEPLHRKTKNNKKKKGFHCSLFEKLTSAVTSLGESRDGSQPIAIGGKDLEIQPADFASADRCNILAISNFQSHSAILEHGLFNCRLNPSEITEKEEPESTRAENAMSSMII</sequence>